<feature type="binding site" evidence="9">
    <location>
        <position position="85"/>
    </location>
    <ligand>
        <name>S-adenosyl-L-methionine</name>
        <dbReference type="ChEBI" id="CHEBI:59789"/>
    </ligand>
</feature>
<evidence type="ECO:0000256" key="6">
    <source>
        <dbReference type="ARBA" id="ARBA00022694"/>
    </source>
</evidence>
<dbReference type="Gene3D" id="3.40.50.150">
    <property type="entry name" value="Vaccinia Virus protein VP39"/>
    <property type="match status" value="1"/>
</dbReference>
<evidence type="ECO:0000256" key="7">
    <source>
        <dbReference type="ARBA" id="ARBA00060552"/>
    </source>
</evidence>
<feature type="binding site" evidence="9">
    <location>
        <position position="112"/>
    </location>
    <ligand>
        <name>S-adenosyl-L-methionine</name>
        <dbReference type="ChEBI" id="CHEBI:59789"/>
    </ligand>
</feature>
<gene>
    <name evidence="9" type="primary">trmB</name>
    <name evidence="10" type="ORF">SAMN04488079_103145</name>
</gene>
<dbReference type="STRING" id="45496.SAMN04488079_103145"/>
<keyword evidence="4 9" id="KW-0808">Transferase</keyword>
<feature type="binding site" evidence="9">
    <location>
        <position position="171"/>
    </location>
    <ligand>
        <name>substrate</name>
    </ligand>
</feature>
<reference evidence="11" key="1">
    <citation type="submission" date="2016-10" db="EMBL/GenBank/DDBJ databases">
        <authorList>
            <person name="Varghese N."/>
            <person name="Submissions S."/>
        </authorList>
    </citation>
    <scope>NUCLEOTIDE SEQUENCE [LARGE SCALE GENOMIC DNA]</scope>
    <source>
        <strain evidence="11">DSM 11578</strain>
    </source>
</reference>
<dbReference type="HAMAP" id="MF_01057">
    <property type="entry name" value="tRNA_methyltr_TrmB"/>
    <property type="match status" value="1"/>
</dbReference>
<dbReference type="AlphaFoldDB" id="A0A1I3VNM1"/>
<evidence type="ECO:0000313" key="10">
    <source>
        <dbReference type="EMBL" id="SFJ96978.1"/>
    </source>
</evidence>
<sequence>MTTETKTLRQIRSFVRREGRLTPGQQRALDNHWPVFGIDDDTDLSDLNALFGREAPKVIEIGFGNGASLIEMAKNHPDHDYIGVEVHRPGVGQLLKAIDDEQLSNVRVACTDAVQLIKHRIKNQALARVQIYFPDPWHKKRHNKRRIIQPEFVNVLADKLVHGGHLHLATDWQDYAEQMLADVSSNTRFQNTSHDNTYIERPSYRPLTKFEQRGHRLGHGVWDLVFKRV</sequence>
<evidence type="ECO:0000256" key="2">
    <source>
        <dbReference type="ARBA" id="ARBA00003015"/>
    </source>
</evidence>
<feature type="binding site" evidence="9">
    <location>
        <position position="60"/>
    </location>
    <ligand>
        <name>S-adenosyl-L-methionine</name>
        <dbReference type="ChEBI" id="CHEBI:59789"/>
    </ligand>
</feature>
<dbReference type="EMBL" id="FOSH01000003">
    <property type="protein sequence ID" value="SFJ96978.1"/>
    <property type="molecule type" value="Genomic_DNA"/>
</dbReference>
<dbReference type="RefSeq" id="WP_091711772.1">
    <property type="nucleotide sequence ID" value="NZ_FOSH01000003.1"/>
</dbReference>
<dbReference type="UniPathway" id="UPA00989"/>
<dbReference type="PANTHER" id="PTHR23417:SF14">
    <property type="entry name" value="PENTACOTRIPEPTIDE-REPEAT REGION OF PRORP DOMAIN-CONTAINING PROTEIN"/>
    <property type="match status" value="1"/>
</dbReference>
<dbReference type="InterPro" id="IPR029063">
    <property type="entry name" value="SAM-dependent_MTases_sf"/>
</dbReference>
<comment type="similarity">
    <text evidence="8 9">Belongs to the class I-like SAM-binding methyltransferase superfamily. TrmB family.</text>
</comment>
<feature type="binding site" evidence="9">
    <location>
        <begin position="208"/>
        <end position="211"/>
    </location>
    <ligand>
        <name>substrate</name>
    </ligand>
</feature>
<keyword evidence="5 9" id="KW-0949">S-adenosyl-L-methionine</keyword>
<name>A0A1I3VNM1_9GAMM</name>
<organism evidence="10 11">
    <name type="scientific">Methylophaga sulfidovorans</name>
    <dbReference type="NCBI Taxonomy" id="45496"/>
    <lineage>
        <taxon>Bacteria</taxon>
        <taxon>Pseudomonadati</taxon>
        <taxon>Pseudomonadota</taxon>
        <taxon>Gammaproteobacteria</taxon>
        <taxon>Thiotrichales</taxon>
        <taxon>Piscirickettsiaceae</taxon>
        <taxon>Methylophaga</taxon>
    </lineage>
</organism>
<dbReference type="FunFam" id="3.40.50.150:FF:000035">
    <property type="entry name" value="tRNA (guanine-N(7)-)-methyltransferase"/>
    <property type="match status" value="1"/>
</dbReference>
<feature type="binding site" evidence="9">
    <location>
        <position position="139"/>
    </location>
    <ligand>
        <name>substrate</name>
    </ligand>
</feature>
<dbReference type="GO" id="GO:0043527">
    <property type="term" value="C:tRNA methyltransferase complex"/>
    <property type="evidence" value="ECO:0007669"/>
    <property type="project" value="TreeGrafter"/>
</dbReference>
<keyword evidence="6 9" id="KW-0819">tRNA processing</keyword>
<comment type="function">
    <text evidence="2 9">Catalyzes the formation of N(7)-methylguanine at position 46 (m7G46) in tRNA.</text>
</comment>
<dbReference type="Pfam" id="PF02390">
    <property type="entry name" value="Methyltransf_4"/>
    <property type="match status" value="1"/>
</dbReference>
<evidence type="ECO:0000256" key="8">
    <source>
        <dbReference type="ARBA" id="ARBA00060767"/>
    </source>
</evidence>
<keyword evidence="11" id="KW-1185">Reference proteome</keyword>
<dbReference type="PROSITE" id="PS51625">
    <property type="entry name" value="SAM_MT_TRMB"/>
    <property type="match status" value="1"/>
</dbReference>
<protein>
    <recommendedName>
        <fullName evidence="9">tRNA (guanine-N(7)-)-methyltransferase</fullName>
        <ecNumber evidence="9">2.1.1.33</ecNumber>
    </recommendedName>
    <alternativeName>
        <fullName evidence="9">tRNA (guanine(46)-N(7))-methyltransferase</fullName>
    </alternativeName>
    <alternativeName>
        <fullName evidence="9">tRNA(m7G46)-methyltransferase</fullName>
    </alternativeName>
</protein>
<dbReference type="InterPro" id="IPR055361">
    <property type="entry name" value="tRNA_methyltr_TrmB_bact"/>
</dbReference>
<dbReference type="OrthoDB" id="9802090at2"/>
<accession>A0A1I3VNM1</accession>
<feature type="region of interest" description="Interaction with RNA" evidence="9">
    <location>
        <begin position="141"/>
        <end position="146"/>
    </location>
</feature>
<comment type="catalytic activity">
    <reaction evidence="1 9">
        <text>guanosine(46) in tRNA + S-adenosyl-L-methionine = N(7)-methylguanosine(46) in tRNA + S-adenosyl-L-homocysteine</text>
        <dbReference type="Rhea" id="RHEA:42708"/>
        <dbReference type="Rhea" id="RHEA-COMP:10188"/>
        <dbReference type="Rhea" id="RHEA-COMP:10189"/>
        <dbReference type="ChEBI" id="CHEBI:57856"/>
        <dbReference type="ChEBI" id="CHEBI:59789"/>
        <dbReference type="ChEBI" id="CHEBI:74269"/>
        <dbReference type="ChEBI" id="CHEBI:74480"/>
        <dbReference type="EC" id="2.1.1.33"/>
    </reaction>
</comment>
<keyword evidence="3 9" id="KW-0489">Methyltransferase</keyword>
<evidence type="ECO:0000256" key="3">
    <source>
        <dbReference type="ARBA" id="ARBA00022603"/>
    </source>
</evidence>
<dbReference type="NCBIfam" id="TIGR00091">
    <property type="entry name" value="tRNA (guanosine(46)-N7)-methyltransferase TrmB"/>
    <property type="match status" value="1"/>
</dbReference>
<evidence type="ECO:0000256" key="4">
    <source>
        <dbReference type="ARBA" id="ARBA00022679"/>
    </source>
</evidence>
<comment type="pathway">
    <text evidence="7 9">tRNA modification; N(7)-methylguanine-tRNA biosynthesis.</text>
</comment>
<evidence type="ECO:0000256" key="9">
    <source>
        <dbReference type="HAMAP-Rule" id="MF_01057"/>
    </source>
</evidence>
<evidence type="ECO:0000256" key="5">
    <source>
        <dbReference type="ARBA" id="ARBA00022691"/>
    </source>
</evidence>
<evidence type="ECO:0000313" key="11">
    <source>
        <dbReference type="Proteomes" id="UP000198924"/>
    </source>
</evidence>
<dbReference type="InterPro" id="IPR003358">
    <property type="entry name" value="tRNA_(Gua-N-7)_MeTrfase_Trmb"/>
</dbReference>
<dbReference type="CDD" id="cd02440">
    <property type="entry name" value="AdoMet_MTases"/>
    <property type="match status" value="1"/>
</dbReference>
<evidence type="ECO:0000256" key="1">
    <source>
        <dbReference type="ARBA" id="ARBA00000142"/>
    </source>
</evidence>
<dbReference type="GO" id="GO:0008176">
    <property type="term" value="F:tRNA (guanine(46)-N7)-methyltransferase activity"/>
    <property type="evidence" value="ECO:0007669"/>
    <property type="project" value="UniProtKB-UniRule"/>
</dbReference>
<dbReference type="PANTHER" id="PTHR23417">
    <property type="entry name" value="3-DEOXY-D-MANNO-OCTULOSONIC-ACID TRANSFERASE/TRNA GUANINE-N 7 - -METHYLTRANSFERASE"/>
    <property type="match status" value="1"/>
</dbReference>
<dbReference type="Proteomes" id="UP000198924">
    <property type="component" value="Unassembled WGS sequence"/>
</dbReference>
<dbReference type="SUPFAM" id="SSF53335">
    <property type="entry name" value="S-adenosyl-L-methionine-dependent methyltransferases"/>
    <property type="match status" value="1"/>
</dbReference>
<proteinExistence type="inferred from homology"/>
<dbReference type="EC" id="2.1.1.33" evidence="9"/>
<feature type="binding site" evidence="9">
    <location>
        <position position="135"/>
    </location>
    <ligand>
        <name>S-adenosyl-L-methionine</name>
        <dbReference type="ChEBI" id="CHEBI:59789"/>
    </ligand>
</feature>